<feature type="region of interest" description="Disordered" evidence="1">
    <location>
        <begin position="1"/>
        <end position="29"/>
    </location>
</feature>
<evidence type="ECO:0000256" key="1">
    <source>
        <dbReference type="SAM" id="MobiDB-lite"/>
    </source>
</evidence>
<reference evidence="3 4" key="1">
    <citation type="submission" date="2015-10" db="EMBL/GenBank/DDBJ databases">
        <title>Draft genome sequence of Streptomyces griseoruber DSM 40281, type strain for the species Streptomyces griseoruber.</title>
        <authorList>
            <person name="Ruckert C."/>
            <person name="Winkler A."/>
            <person name="Kalinowski J."/>
            <person name="Kampfer P."/>
            <person name="Glaeser S."/>
        </authorList>
    </citation>
    <scope>NUCLEOTIDE SEQUENCE [LARGE SCALE GENOMIC DNA]</scope>
    <source>
        <strain evidence="3 4">DSM 40281</strain>
    </source>
</reference>
<protein>
    <submittedName>
        <fullName evidence="3">Uncharacterized protein</fullName>
    </submittedName>
</protein>
<evidence type="ECO:0000313" key="3">
    <source>
        <dbReference type="EMBL" id="KUN77804.1"/>
    </source>
</evidence>
<evidence type="ECO:0000256" key="2">
    <source>
        <dbReference type="SAM" id="Phobius"/>
    </source>
</evidence>
<feature type="transmembrane region" description="Helical" evidence="2">
    <location>
        <begin position="169"/>
        <end position="189"/>
    </location>
</feature>
<keyword evidence="2" id="KW-0812">Transmembrane</keyword>
<gene>
    <name evidence="3" type="ORF">AQJ64_33070</name>
</gene>
<comment type="caution">
    <text evidence="3">The sequence shown here is derived from an EMBL/GenBank/DDBJ whole genome shotgun (WGS) entry which is preliminary data.</text>
</comment>
<name>A0A124I1M4_9ACTN</name>
<keyword evidence="2" id="KW-0472">Membrane</keyword>
<proteinExistence type="predicted"/>
<organism evidence="3 4">
    <name type="scientific">Streptomyces griseoruber</name>
    <dbReference type="NCBI Taxonomy" id="1943"/>
    <lineage>
        <taxon>Bacteria</taxon>
        <taxon>Bacillati</taxon>
        <taxon>Actinomycetota</taxon>
        <taxon>Actinomycetes</taxon>
        <taxon>Kitasatosporales</taxon>
        <taxon>Streptomycetaceae</taxon>
        <taxon>Streptomyces</taxon>
    </lineage>
</organism>
<keyword evidence="2" id="KW-1133">Transmembrane helix</keyword>
<feature type="transmembrane region" description="Helical" evidence="2">
    <location>
        <begin position="119"/>
        <end position="139"/>
    </location>
</feature>
<dbReference type="STRING" id="1943.AQJ64_33070"/>
<dbReference type="EMBL" id="LMWW01000058">
    <property type="protein sequence ID" value="KUN77804.1"/>
    <property type="molecule type" value="Genomic_DNA"/>
</dbReference>
<sequence>MTTPPSGNPYATPVPQAVPNPYAQPGGYPQTAGVPQQAGPYGYPAQQGHPWYAAYQGHPQPPAPTCMFCAGAPAVHVTFRAHRGILVLMTFGKQSGMMCATCGLAVYRELTTRTLWQGWWSPFSLFLFTPFTVLHNLVVARKVKKLQPPAPGQHGPQVDPGVPVHRRPLAYVAFVPVLWVLFMIVTGLAQGS</sequence>
<dbReference type="OrthoDB" id="3298677at2"/>
<dbReference type="AlphaFoldDB" id="A0A124I1M4"/>
<dbReference type="Proteomes" id="UP000052982">
    <property type="component" value="Unassembled WGS sequence"/>
</dbReference>
<feature type="transmembrane region" description="Helical" evidence="2">
    <location>
        <begin position="85"/>
        <end position="107"/>
    </location>
</feature>
<dbReference type="RefSeq" id="WP_059203242.1">
    <property type="nucleotide sequence ID" value="NZ_KQ948778.1"/>
</dbReference>
<keyword evidence="4" id="KW-1185">Reference proteome</keyword>
<accession>A0A124I1M4</accession>
<evidence type="ECO:0000313" key="4">
    <source>
        <dbReference type="Proteomes" id="UP000052982"/>
    </source>
</evidence>